<proteinExistence type="predicted"/>
<feature type="region of interest" description="Disordered" evidence="1">
    <location>
        <begin position="564"/>
        <end position="597"/>
    </location>
</feature>
<accession>A0ABQ0P084</accession>
<comment type="caution">
    <text evidence="2">The sequence shown here is derived from an EMBL/GenBank/DDBJ whole genome shotgun (WGS) entry which is preliminary data.</text>
</comment>
<name>A0ABQ0P084_9PROT</name>
<dbReference type="EMBL" id="BAQD01000022">
    <property type="protein sequence ID" value="GBQ07274.1"/>
    <property type="molecule type" value="Genomic_DNA"/>
</dbReference>
<evidence type="ECO:0000313" key="2">
    <source>
        <dbReference type="EMBL" id="GBQ07274.1"/>
    </source>
</evidence>
<sequence>MAMVTDSFVITLGLDGSALAKGTKQSQEGLEKLKEGTQNTGESLKKTGKDGADAFAAFRREAVGALALFTGGKSLMGFTKDITEANTALGNLSNQLDIAPQKLTQLHYAAKSVHVNPGDVDSFFVTLQNKYADGKTRAEVNNLSQMLGVDLLKSDGHVRDDALDQIARSKVYQSQSRAVKDDTIQRLGGPASLNNLLTRNDYDAIKKTFENMGPTRAQFEQSQQIYRDWTELQANTDKVMQQVYSDIDPSIHNFIQSLIAIEKAHPDEIAGGIKDVAEALAVISALLTARGFLSSLKTIAGVSVKGGGAGAAKAAGRLGVAGAAAWSTDTFFQSGISHKITNSIAEGEEYAKKTWGLNKTLNDLLQRDVDRRHELIKGDGGLLSTASVAIEEWADILGTSKDALLGHSTPSSPAPPSPTQNNTPPAKAAAGMARGERNNNPGNLRFARQDGARPEDPAHPKQGFAVFNTPEEGLSALKRQLTLYNTRDHLDTVEAIINKYAPRSDQNQTDSYIQTASQRLGVKKDQHLGTLSPRVMATLMHAIIGVENGHDRYGALVDRIAAQTPNNRATSRTSSSAQQRRNDHAPERSPLTLPPSFLSSFTKAEEERQNKHEQMVSRLTNATRAATAASTTTHNTTHHTTTNAPVVNVTVHGGNGSPDDIGQAVSSHISQALTDTDFSATM</sequence>
<evidence type="ECO:0000256" key="1">
    <source>
        <dbReference type="SAM" id="MobiDB-lite"/>
    </source>
</evidence>
<dbReference type="RefSeq" id="WP_018979425.1">
    <property type="nucleotide sequence ID" value="NZ_BAQD01000022.1"/>
</dbReference>
<feature type="region of interest" description="Disordered" evidence="1">
    <location>
        <begin position="623"/>
        <end position="644"/>
    </location>
</feature>
<keyword evidence="3" id="KW-1185">Reference proteome</keyword>
<evidence type="ECO:0000313" key="3">
    <source>
        <dbReference type="Proteomes" id="UP001062901"/>
    </source>
</evidence>
<feature type="compositionally biased region" description="Basic and acidic residues" evidence="1">
    <location>
        <begin position="447"/>
        <end position="459"/>
    </location>
</feature>
<feature type="region of interest" description="Disordered" evidence="1">
    <location>
        <begin position="404"/>
        <end position="461"/>
    </location>
</feature>
<feature type="region of interest" description="Disordered" evidence="1">
    <location>
        <begin position="24"/>
        <end position="46"/>
    </location>
</feature>
<organism evidence="2 3">
    <name type="scientific">Saccharibacter floricola DSM 15669</name>
    <dbReference type="NCBI Taxonomy" id="1123227"/>
    <lineage>
        <taxon>Bacteria</taxon>
        <taxon>Pseudomonadati</taxon>
        <taxon>Pseudomonadota</taxon>
        <taxon>Alphaproteobacteria</taxon>
        <taxon>Acetobacterales</taxon>
        <taxon>Acetobacteraceae</taxon>
        <taxon>Saccharibacter</taxon>
    </lineage>
</organism>
<protein>
    <submittedName>
        <fullName evidence="2">Uncharacterized protein</fullName>
    </submittedName>
</protein>
<gene>
    <name evidence="2" type="ORF">AA15669_1309</name>
</gene>
<dbReference type="Proteomes" id="UP001062901">
    <property type="component" value="Unassembled WGS sequence"/>
</dbReference>
<feature type="compositionally biased region" description="Low complexity" evidence="1">
    <location>
        <begin position="568"/>
        <end position="579"/>
    </location>
</feature>
<reference evidence="2" key="1">
    <citation type="submission" date="2013-04" db="EMBL/GenBank/DDBJ databases">
        <title>The genome sequencing project of 58 acetic acid bacteria.</title>
        <authorList>
            <person name="Okamoto-Kainuma A."/>
            <person name="Ishikawa M."/>
            <person name="Umino S."/>
            <person name="Koizumi Y."/>
            <person name="Shiwa Y."/>
            <person name="Yoshikawa H."/>
            <person name="Matsutani M."/>
            <person name="Matsushita K."/>
        </authorList>
    </citation>
    <scope>NUCLEOTIDE SEQUENCE</scope>
    <source>
        <strain evidence="2">DSM 15669</strain>
    </source>
</reference>